<dbReference type="RefSeq" id="WP_153661954.1">
    <property type="nucleotide sequence ID" value="NZ_JAAIKR010000004.1"/>
</dbReference>
<dbReference type="InterPro" id="IPR013766">
    <property type="entry name" value="Thioredoxin_domain"/>
</dbReference>
<name>A0ABS5I0H6_9GAMM</name>
<accession>A0ABS5I0H6</accession>
<dbReference type="InterPro" id="IPR036249">
    <property type="entry name" value="Thioredoxin-like_sf"/>
</dbReference>
<dbReference type="Pfam" id="PF14595">
    <property type="entry name" value="Thioredoxin_9"/>
    <property type="match status" value="1"/>
</dbReference>
<feature type="domain" description="Thioredoxin" evidence="2">
    <location>
        <begin position="60"/>
        <end position="184"/>
    </location>
</feature>
<sequence>MKNILRATLASAALILSVSTISPVFAACDATTNNASEGGFLQTCSREPDEVIITGAMTLKEIETSLPSYSAQFQDYNADKAAIKQLQQISTPTQVVVAFGTWCPDSQRETPRFMKLLKQVNNPNITVKFIAVDHDLKDPKGLAAPYKIDNVPTFIVQQQQKTLGTIIEKPTVSLEKDLLNILAK</sequence>
<evidence type="ECO:0000259" key="2">
    <source>
        <dbReference type="PROSITE" id="PS51352"/>
    </source>
</evidence>
<dbReference type="EMBL" id="JAAIKR010000004">
    <property type="protein sequence ID" value="MBR9727526.1"/>
    <property type="molecule type" value="Genomic_DNA"/>
</dbReference>
<keyword evidence="4" id="KW-1185">Reference proteome</keyword>
<protein>
    <submittedName>
        <fullName evidence="3">Thioredoxin family protein</fullName>
    </submittedName>
</protein>
<gene>
    <name evidence="3" type="ORF">G3R48_05945</name>
</gene>
<organism evidence="3 4">
    <name type="scientific">Shewanella intestini</name>
    <dbReference type="NCBI Taxonomy" id="2017544"/>
    <lineage>
        <taxon>Bacteria</taxon>
        <taxon>Pseudomonadati</taxon>
        <taxon>Pseudomonadota</taxon>
        <taxon>Gammaproteobacteria</taxon>
        <taxon>Alteromonadales</taxon>
        <taxon>Shewanellaceae</taxon>
        <taxon>Shewanella</taxon>
    </lineage>
</organism>
<comment type="caution">
    <text evidence="3">The sequence shown here is derived from an EMBL/GenBank/DDBJ whole genome shotgun (WGS) entry which is preliminary data.</text>
</comment>
<reference evidence="3 4" key="1">
    <citation type="submission" date="2020-02" db="EMBL/GenBank/DDBJ databases">
        <title>Shewanella WXL01 sp. nov., a marine bacterium isolated from green algae in Luhuitou Fringing Reef (Northern South China Sea).</title>
        <authorList>
            <person name="Wang X."/>
        </authorList>
    </citation>
    <scope>NUCLEOTIDE SEQUENCE [LARGE SCALE GENOMIC DNA]</scope>
    <source>
        <strain evidence="3 4">MCCC 1A01895</strain>
    </source>
</reference>
<dbReference type="PROSITE" id="PS51352">
    <property type="entry name" value="THIOREDOXIN_2"/>
    <property type="match status" value="1"/>
</dbReference>
<evidence type="ECO:0000313" key="4">
    <source>
        <dbReference type="Proteomes" id="UP000811844"/>
    </source>
</evidence>
<dbReference type="SUPFAM" id="SSF52833">
    <property type="entry name" value="Thioredoxin-like"/>
    <property type="match status" value="1"/>
</dbReference>
<evidence type="ECO:0000256" key="1">
    <source>
        <dbReference type="SAM" id="SignalP"/>
    </source>
</evidence>
<dbReference type="Gene3D" id="3.40.30.10">
    <property type="entry name" value="Glutaredoxin"/>
    <property type="match status" value="1"/>
</dbReference>
<dbReference type="PROSITE" id="PS51257">
    <property type="entry name" value="PROKAR_LIPOPROTEIN"/>
    <property type="match status" value="1"/>
</dbReference>
<feature type="chain" id="PRO_5047369691" evidence="1">
    <location>
        <begin position="27"/>
        <end position="184"/>
    </location>
</feature>
<keyword evidence="1" id="KW-0732">Signal</keyword>
<evidence type="ECO:0000313" key="3">
    <source>
        <dbReference type="EMBL" id="MBR9727526.1"/>
    </source>
</evidence>
<dbReference type="Proteomes" id="UP000811844">
    <property type="component" value="Unassembled WGS sequence"/>
</dbReference>
<proteinExistence type="predicted"/>
<dbReference type="CDD" id="cd02947">
    <property type="entry name" value="TRX_family"/>
    <property type="match status" value="1"/>
</dbReference>
<feature type="signal peptide" evidence="1">
    <location>
        <begin position="1"/>
        <end position="26"/>
    </location>
</feature>